<feature type="modified residue" description="4-aspartylphosphate" evidence="2">
    <location>
        <position position="75"/>
    </location>
</feature>
<dbReference type="InterPro" id="IPR011006">
    <property type="entry name" value="CheY-like_superfamily"/>
</dbReference>
<evidence type="ECO:0000256" key="2">
    <source>
        <dbReference type="PROSITE-ProRule" id="PRU00169"/>
    </source>
</evidence>
<dbReference type="SUPFAM" id="SSF52172">
    <property type="entry name" value="CheY-like"/>
    <property type="match status" value="1"/>
</dbReference>
<dbReference type="PROSITE" id="PS50110">
    <property type="entry name" value="RESPONSE_REGULATORY"/>
    <property type="match status" value="1"/>
</dbReference>
<dbReference type="SMART" id="SM00448">
    <property type="entry name" value="REC"/>
    <property type="match status" value="1"/>
</dbReference>
<dbReference type="AlphaFoldDB" id="A0A445N350"/>
<protein>
    <submittedName>
        <fullName evidence="4">Response regulator receiver protein (Modular protein)</fullName>
    </submittedName>
</protein>
<dbReference type="Gene3D" id="3.40.50.2300">
    <property type="match status" value="1"/>
</dbReference>
<dbReference type="EMBL" id="OJIN01000230">
    <property type="protein sequence ID" value="SPD76128.1"/>
    <property type="molecule type" value="Genomic_DNA"/>
</dbReference>
<dbReference type="InterPro" id="IPR050595">
    <property type="entry name" value="Bact_response_regulator"/>
</dbReference>
<accession>A0A445N350</accession>
<dbReference type="PANTHER" id="PTHR44591:SF3">
    <property type="entry name" value="RESPONSE REGULATORY DOMAIN-CONTAINING PROTEIN"/>
    <property type="match status" value="1"/>
</dbReference>
<sequence length="149" mass="16900">MQQHRKEGLYTLFYLERNMSKIHRTLIVEDNATFRQILVNLLSYQFPLMEVAEAEDSLEAFKIIHEFSPDIIFFDIKLPGESGLELTKKVKIAYPDIVVVILTSYDMPEYRKAATQYGADYFFSKGSPSVANSVLALIEDILSGAAPSN</sequence>
<proteinExistence type="predicted"/>
<reference evidence="4" key="1">
    <citation type="submission" date="2018-01" db="EMBL/GenBank/DDBJ databases">
        <authorList>
            <person name="Regsiter A."/>
            <person name="William W."/>
        </authorList>
    </citation>
    <scope>NUCLEOTIDE SEQUENCE</scope>
    <source>
        <strain evidence="4">TRIP AH-1</strain>
    </source>
</reference>
<evidence type="ECO:0000256" key="1">
    <source>
        <dbReference type="ARBA" id="ARBA00022553"/>
    </source>
</evidence>
<feature type="domain" description="Response regulatory" evidence="3">
    <location>
        <begin position="24"/>
        <end position="140"/>
    </location>
</feature>
<dbReference type="InterPro" id="IPR001789">
    <property type="entry name" value="Sig_transdc_resp-reg_receiver"/>
</dbReference>
<evidence type="ECO:0000313" key="4">
    <source>
        <dbReference type="EMBL" id="SPD76128.1"/>
    </source>
</evidence>
<gene>
    <name evidence="4" type="ORF">PITCH_A840014</name>
</gene>
<keyword evidence="1 2" id="KW-0597">Phosphoprotein</keyword>
<organism evidence="4">
    <name type="scientific">uncultured Desulfobacterium sp</name>
    <dbReference type="NCBI Taxonomy" id="201089"/>
    <lineage>
        <taxon>Bacteria</taxon>
        <taxon>Pseudomonadati</taxon>
        <taxon>Thermodesulfobacteriota</taxon>
        <taxon>Desulfobacteria</taxon>
        <taxon>Desulfobacterales</taxon>
        <taxon>Desulfobacteriaceae</taxon>
        <taxon>Desulfobacterium</taxon>
        <taxon>environmental samples</taxon>
    </lineage>
</organism>
<dbReference type="PANTHER" id="PTHR44591">
    <property type="entry name" value="STRESS RESPONSE REGULATOR PROTEIN 1"/>
    <property type="match status" value="1"/>
</dbReference>
<evidence type="ECO:0000259" key="3">
    <source>
        <dbReference type="PROSITE" id="PS50110"/>
    </source>
</evidence>
<dbReference type="Pfam" id="PF00072">
    <property type="entry name" value="Response_reg"/>
    <property type="match status" value="1"/>
</dbReference>
<name>A0A445N350_9BACT</name>
<dbReference type="CDD" id="cd17535">
    <property type="entry name" value="REC_NarL-like"/>
    <property type="match status" value="1"/>
</dbReference>
<dbReference type="InterPro" id="IPR058245">
    <property type="entry name" value="NreC/VraR/RcsB-like_REC"/>
</dbReference>
<dbReference type="GO" id="GO:0000160">
    <property type="term" value="P:phosphorelay signal transduction system"/>
    <property type="evidence" value="ECO:0007669"/>
    <property type="project" value="InterPro"/>
</dbReference>